<dbReference type="PANTHER" id="PTHR11461:SF211">
    <property type="entry name" value="GH10112P-RELATED"/>
    <property type="match status" value="1"/>
</dbReference>
<evidence type="ECO:0000313" key="4">
    <source>
        <dbReference type="Proteomes" id="UP000702544"/>
    </source>
</evidence>
<dbReference type="InterPro" id="IPR000215">
    <property type="entry name" value="Serpin_fam"/>
</dbReference>
<dbReference type="SMART" id="SM00093">
    <property type="entry name" value="SERPIN"/>
    <property type="match status" value="1"/>
</dbReference>
<sequence>MIGAAPGLLVLALSAGSCDEGGIQVPEITELPRDLAAGEEQLIEADNRFGLKLFRQVTAGEEAGANVFISPLSVAMALGMTYNGAAGTTRQAMQEALELQGLSLQEVNESYRSLIDLLAELDPSVQWTLANSIWHRDEFTPKPNFIDLNVQYFDAEVAALDFTDPAAPATINAWVDDKTNGRISEIVGEIPAEIVMFLINAVYFKGNWTAQFDPDLTAPADFHLADGSTVQVPMMTHGAAVPIRINYGEGVLIADLPYGGKAYAMTIVLPDPDRDLDALIASLDAETWNGWVDGLGAQEMHVFLPKFTLEYEVNLNDALKALGMGIAFDPNDADFSGIADAPLYISRVKHKTFVDVNEEGTEAAAVTSVEVGIVSVPPELRVDRPFLFAIRERFSGTVLFLGVVRNPS</sequence>
<dbReference type="InterPro" id="IPR042178">
    <property type="entry name" value="Serpin_sf_1"/>
</dbReference>
<dbReference type="InterPro" id="IPR042185">
    <property type="entry name" value="Serpin_sf_2"/>
</dbReference>
<comment type="similarity">
    <text evidence="1">Belongs to the serpin family.</text>
</comment>
<dbReference type="Gene3D" id="3.30.497.10">
    <property type="entry name" value="Antithrombin, subunit I, domain 2"/>
    <property type="match status" value="1"/>
</dbReference>
<organism evidence="3 4">
    <name type="scientific">Candidatus Kutchimonas denitrificans</name>
    <dbReference type="NCBI Taxonomy" id="3056748"/>
    <lineage>
        <taxon>Bacteria</taxon>
        <taxon>Pseudomonadati</taxon>
        <taxon>Gemmatimonadota</taxon>
        <taxon>Gemmatimonadia</taxon>
        <taxon>Candidatus Palauibacterales</taxon>
        <taxon>Candidatus Palauibacteraceae</taxon>
        <taxon>Candidatus Kutchimonas</taxon>
    </lineage>
</organism>
<dbReference type="InterPro" id="IPR023796">
    <property type="entry name" value="Serpin_dom"/>
</dbReference>
<dbReference type="InterPro" id="IPR036186">
    <property type="entry name" value="Serpin_sf"/>
</dbReference>
<protein>
    <submittedName>
        <fullName evidence="3">Serpin family protein</fullName>
    </submittedName>
</protein>
<dbReference type="GO" id="GO:0004867">
    <property type="term" value="F:serine-type endopeptidase inhibitor activity"/>
    <property type="evidence" value="ECO:0007669"/>
    <property type="project" value="InterPro"/>
</dbReference>
<accession>A0AAE4Z7D9</accession>
<evidence type="ECO:0000313" key="3">
    <source>
        <dbReference type="EMBL" id="NIR75140.1"/>
    </source>
</evidence>
<name>A0AAE4Z7D9_9BACT</name>
<evidence type="ECO:0000259" key="2">
    <source>
        <dbReference type="SMART" id="SM00093"/>
    </source>
</evidence>
<dbReference type="Pfam" id="PF00079">
    <property type="entry name" value="Serpin"/>
    <property type="match status" value="1"/>
</dbReference>
<dbReference type="CDD" id="cd19588">
    <property type="entry name" value="serpin_miropin-like"/>
    <property type="match status" value="1"/>
</dbReference>
<dbReference type="AlphaFoldDB" id="A0AAE4Z7D9"/>
<dbReference type="InterPro" id="IPR023795">
    <property type="entry name" value="Serpin_CS"/>
</dbReference>
<dbReference type="Proteomes" id="UP000702544">
    <property type="component" value="Unassembled WGS sequence"/>
</dbReference>
<comment type="caution">
    <text evidence="3">The sequence shown here is derived from an EMBL/GenBank/DDBJ whole genome shotgun (WGS) entry which is preliminary data.</text>
</comment>
<reference evidence="3 4" key="1">
    <citation type="submission" date="2020-01" db="EMBL/GenBank/DDBJ databases">
        <title>Genomes assembled from Gulf of Kutch pelagic sediment metagenomes.</title>
        <authorList>
            <person name="Chandrashekar M."/>
            <person name="Mahajan M.S."/>
            <person name="Dave K.J."/>
            <person name="Vatsa P."/>
            <person name="Nathani N.M."/>
        </authorList>
    </citation>
    <scope>NUCLEOTIDE SEQUENCE [LARGE SCALE GENOMIC DNA]</scope>
    <source>
        <strain evidence="3">KS3-K002</strain>
    </source>
</reference>
<dbReference type="GO" id="GO:0005615">
    <property type="term" value="C:extracellular space"/>
    <property type="evidence" value="ECO:0007669"/>
    <property type="project" value="InterPro"/>
</dbReference>
<proteinExistence type="inferred from homology"/>
<dbReference type="Gene3D" id="2.30.39.10">
    <property type="entry name" value="Alpha-1-antitrypsin, domain 1"/>
    <property type="match status" value="1"/>
</dbReference>
<feature type="domain" description="Serpin" evidence="2">
    <location>
        <begin position="51"/>
        <end position="407"/>
    </location>
</feature>
<dbReference type="SUPFAM" id="SSF56574">
    <property type="entry name" value="Serpins"/>
    <property type="match status" value="1"/>
</dbReference>
<dbReference type="EMBL" id="JAACAK010000064">
    <property type="protein sequence ID" value="NIR75140.1"/>
    <property type="molecule type" value="Genomic_DNA"/>
</dbReference>
<evidence type="ECO:0000256" key="1">
    <source>
        <dbReference type="RuleBase" id="RU000411"/>
    </source>
</evidence>
<dbReference type="PROSITE" id="PS00284">
    <property type="entry name" value="SERPIN"/>
    <property type="match status" value="1"/>
</dbReference>
<gene>
    <name evidence="3" type="ORF">GWO12_08525</name>
</gene>
<dbReference type="PANTHER" id="PTHR11461">
    <property type="entry name" value="SERINE PROTEASE INHIBITOR, SERPIN"/>
    <property type="match status" value="1"/>
</dbReference>